<dbReference type="GO" id="GO:0005975">
    <property type="term" value="P:carbohydrate metabolic process"/>
    <property type="evidence" value="ECO:0007669"/>
    <property type="project" value="InterPro"/>
</dbReference>
<dbReference type="SUPFAM" id="SSF48208">
    <property type="entry name" value="Six-hairpin glycosidases"/>
    <property type="match status" value="1"/>
</dbReference>
<protein>
    <recommendedName>
        <fullName evidence="1">GH15-like domain-containing protein</fullName>
    </recommendedName>
</protein>
<dbReference type="PANTHER" id="PTHR31616">
    <property type="entry name" value="TREHALASE"/>
    <property type="match status" value="1"/>
</dbReference>
<dbReference type="PANTHER" id="PTHR31616:SF0">
    <property type="entry name" value="GLUCAN 1,4-ALPHA-GLUCOSIDASE"/>
    <property type="match status" value="1"/>
</dbReference>
<evidence type="ECO:0000313" key="3">
    <source>
        <dbReference type="Proteomes" id="UP000285084"/>
    </source>
</evidence>
<dbReference type="InterPro" id="IPR012341">
    <property type="entry name" value="6hp_glycosidase-like_sf"/>
</dbReference>
<gene>
    <name evidence="2" type="ORF">BFJ69_g5475</name>
</gene>
<dbReference type="Gene3D" id="1.50.10.10">
    <property type="match status" value="1"/>
</dbReference>
<dbReference type="InterPro" id="IPR008928">
    <property type="entry name" value="6-hairpin_glycosidase_sf"/>
</dbReference>
<name>A0A420NEL9_FUSOX</name>
<dbReference type="EMBL" id="MRCX01000037">
    <property type="protein sequence ID" value="RKK78723.1"/>
    <property type="molecule type" value="Genomic_DNA"/>
</dbReference>
<sequence length="666" mass="73969">MAEARLPSIASGNGRLLVTVDARGEVLSACWPSIDSPNQFATFKIQPAPGQAFEATPEPIPPRYVDETNISTSQCQQGLRFTDVVVDDIERNSTQVDFFARKISGPHPALRLLLQPNMDGRPGAQTIYWDGQSQALLAFCRRRWLAVGSARSRVTGFHCGRLGSQSEASIFVDAGRLPGERIAFCEVDGILELGQSTDDTIILSVFGRTREEVLDSLNERRDHQWTQFESLAKERATKVLTESTLQGWSPAVTRMLRRSSLFWDVLTNRSTGGMIAGPDVQSGIASAPGYAAFWARDAAWALLGTVAIGQYALSKSVLEFAWATQSPEGLWLHRHHTDHSVASSWGLHQIDETGIILHCFKKYIDATEDTAMLTKHWTGVEKAAEFLMNSRDPQRGIPVPSVDLWEEREGFHLYTAASTIGGLRAAAALAEKLQSNSSGTKLWISVADDIQQRTEAQFWDERCGRFVNSLENSAALPMFDPERPELNAKVQQTMPQTSIPQYPNWRDQDVEAVTYTHDISTIALAVPFGVLALDDRRIVATVDSIRNKLWNDQVGGLHRYDNDSYGGGNPWPLATLWLAIYEGERDNKEEAKRLVEWVVDHSTVAGLVPEQVHRIEGHPVASTSFVVTCYGCDRSSCLSCIIKSRLQGYLSMLYFIGETTAHRFLT</sequence>
<organism evidence="2 3">
    <name type="scientific">Fusarium oxysporum</name>
    <name type="common">Fusarium vascular wilt</name>
    <dbReference type="NCBI Taxonomy" id="5507"/>
    <lineage>
        <taxon>Eukaryota</taxon>
        <taxon>Fungi</taxon>
        <taxon>Dikarya</taxon>
        <taxon>Ascomycota</taxon>
        <taxon>Pezizomycotina</taxon>
        <taxon>Sordariomycetes</taxon>
        <taxon>Hypocreomycetidae</taxon>
        <taxon>Hypocreales</taxon>
        <taxon>Nectriaceae</taxon>
        <taxon>Fusarium</taxon>
        <taxon>Fusarium oxysporum species complex</taxon>
    </lineage>
</organism>
<reference evidence="2 3" key="1">
    <citation type="journal article" date="2018" name="Sci. Rep.">
        <title>Characterisation of pathogen-specific regions and novel effector candidates in Fusarium oxysporum f. sp. cepae.</title>
        <authorList>
            <person name="Armitage A.D."/>
            <person name="Taylor A."/>
            <person name="Sobczyk M.K."/>
            <person name="Baxter L."/>
            <person name="Greenfield B.P."/>
            <person name="Bates H.J."/>
            <person name="Wilson F."/>
            <person name="Jackson A.C."/>
            <person name="Ott S."/>
            <person name="Harrison R.J."/>
            <person name="Clarkson J.P."/>
        </authorList>
    </citation>
    <scope>NUCLEOTIDE SEQUENCE [LARGE SCALE GENOMIC DNA]</scope>
    <source>
        <strain evidence="2 3">Fo_A13</strain>
    </source>
</reference>
<evidence type="ECO:0000259" key="1">
    <source>
        <dbReference type="Pfam" id="PF00723"/>
    </source>
</evidence>
<dbReference type="Pfam" id="PF00723">
    <property type="entry name" value="Glyco_hydro_15"/>
    <property type="match status" value="1"/>
</dbReference>
<dbReference type="AlphaFoldDB" id="A0A420NEL9"/>
<dbReference type="Proteomes" id="UP000285084">
    <property type="component" value="Unassembled WGS sequence"/>
</dbReference>
<accession>A0A420NEL9</accession>
<proteinExistence type="predicted"/>
<dbReference type="GO" id="GO:0004553">
    <property type="term" value="F:hydrolase activity, hydrolyzing O-glycosyl compounds"/>
    <property type="evidence" value="ECO:0007669"/>
    <property type="project" value="TreeGrafter"/>
</dbReference>
<dbReference type="InterPro" id="IPR011613">
    <property type="entry name" value="GH15-like"/>
</dbReference>
<comment type="caution">
    <text evidence="2">The sequence shown here is derived from an EMBL/GenBank/DDBJ whole genome shotgun (WGS) entry which is preliminary data.</text>
</comment>
<evidence type="ECO:0000313" key="2">
    <source>
        <dbReference type="EMBL" id="RKK78723.1"/>
    </source>
</evidence>
<feature type="domain" description="GH15-like" evidence="1">
    <location>
        <begin position="267"/>
        <end position="579"/>
    </location>
</feature>